<dbReference type="Proteomes" id="UP000235965">
    <property type="component" value="Unassembled WGS sequence"/>
</dbReference>
<dbReference type="OrthoDB" id="3180714at2759"/>
<protein>
    <submittedName>
        <fullName evidence="5">Putative inactive tRNA-specific adenosine deaminase-like protein 3</fullName>
    </submittedName>
</protein>
<name>A0A2J7Q2T6_9NEOP</name>
<gene>
    <name evidence="5" type="primary">adat3</name>
    <name evidence="5" type="ORF">B7P43_G14138</name>
</gene>
<evidence type="ECO:0000313" key="5">
    <source>
        <dbReference type="EMBL" id="PNF22888.1"/>
    </source>
</evidence>
<dbReference type="Pfam" id="PF00383">
    <property type="entry name" value="dCMP_cyt_deam_1"/>
    <property type="match status" value="1"/>
</dbReference>
<feature type="compositionally biased region" description="Basic and acidic residues" evidence="3">
    <location>
        <begin position="8"/>
        <end position="24"/>
    </location>
</feature>
<comment type="caution">
    <text evidence="5">The sequence shown here is derived from an EMBL/GenBank/DDBJ whole genome shotgun (WGS) entry which is preliminary data.</text>
</comment>
<dbReference type="AlphaFoldDB" id="A0A2J7Q2T6"/>
<evidence type="ECO:0000259" key="4">
    <source>
        <dbReference type="PROSITE" id="PS51747"/>
    </source>
</evidence>
<dbReference type="InParanoid" id="A0A2J7Q2T6"/>
<dbReference type="FunCoup" id="A0A2J7Q2T6">
    <property type="interactions" value="610"/>
</dbReference>
<evidence type="ECO:0000256" key="2">
    <source>
        <dbReference type="ARBA" id="ARBA00038160"/>
    </source>
</evidence>
<dbReference type="Gene3D" id="3.40.140.10">
    <property type="entry name" value="Cytidine Deaminase, domain 2"/>
    <property type="match status" value="1"/>
</dbReference>
<sequence length="342" mass="38390">MHSKRRKVESSSHSDTNRHDEQEALGKWQVTPVLDDDVMSDKVMLLDVYVDKVTDPKHTSRLIRDLNALCPIPSLQHLKRVSKLGMILNLAPEEETPEICLQKLKDWGLDTAGLGCEPRRLQVPAVPPRTRRQYEEAMKLWPCNFHENRYLEKVLSGKLFDDTDRLEQQKYMTKCLEAARYSSESGGAGVGALVVDPAKKQIIAIGYDDRGRYHLKHAVMVAIDLVSHSHGGGAWTEEARSRYSHGSPGSSDPVLKTGPYICTGYDVYVTREPCVMCAMAMVHSRVRRVFYGCPSPHGALGTTIKLNTLKCLNHHYEVFAGILESECKNILTTCPKNSVVNF</sequence>
<dbReference type="CDD" id="cd01285">
    <property type="entry name" value="nucleoside_deaminase"/>
    <property type="match status" value="1"/>
</dbReference>
<dbReference type="InterPro" id="IPR016193">
    <property type="entry name" value="Cytidine_deaminase-like"/>
</dbReference>
<keyword evidence="1" id="KW-0819">tRNA processing</keyword>
<dbReference type="GO" id="GO:0005634">
    <property type="term" value="C:nucleus"/>
    <property type="evidence" value="ECO:0007669"/>
    <property type="project" value="TreeGrafter"/>
</dbReference>
<proteinExistence type="inferred from homology"/>
<dbReference type="PANTHER" id="PTHR11079">
    <property type="entry name" value="CYTOSINE DEAMINASE FAMILY MEMBER"/>
    <property type="match status" value="1"/>
</dbReference>
<dbReference type="GO" id="GO:0008033">
    <property type="term" value="P:tRNA processing"/>
    <property type="evidence" value="ECO:0007669"/>
    <property type="project" value="UniProtKB-KW"/>
</dbReference>
<feature type="region of interest" description="Disordered" evidence="3">
    <location>
        <begin position="1"/>
        <end position="24"/>
    </location>
</feature>
<evidence type="ECO:0000256" key="3">
    <source>
        <dbReference type="SAM" id="MobiDB-lite"/>
    </source>
</evidence>
<accession>A0A2J7Q2T6</accession>
<dbReference type="GO" id="GO:0005737">
    <property type="term" value="C:cytoplasm"/>
    <property type="evidence" value="ECO:0007669"/>
    <property type="project" value="TreeGrafter"/>
</dbReference>
<dbReference type="GO" id="GO:0052717">
    <property type="term" value="F:tRNA-specific adenosine-34 deaminase activity"/>
    <property type="evidence" value="ECO:0007669"/>
    <property type="project" value="TreeGrafter"/>
</dbReference>
<comment type="similarity">
    <text evidence="2">Belongs to the cytidine and deoxycytidylate deaminase family. ADAT3 subfamily.</text>
</comment>
<dbReference type="PANTHER" id="PTHR11079:SF156">
    <property type="entry name" value="INACTIVE TRNA-SPECIFIC ADENOSINE DEAMINASE-LIKE PROTEIN 3-RELATED"/>
    <property type="match status" value="1"/>
</dbReference>
<evidence type="ECO:0000313" key="6">
    <source>
        <dbReference type="Proteomes" id="UP000235965"/>
    </source>
</evidence>
<dbReference type="STRING" id="105785.A0A2J7Q2T6"/>
<dbReference type="SUPFAM" id="SSF53927">
    <property type="entry name" value="Cytidine deaminase-like"/>
    <property type="match status" value="1"/>
</dbReference>
<dbReference type="PROSITE" id="PS51747">
    <property type="entry name" value="CYT_DCMP_DEAMINASES_2"/>
    <property type="match status" value="1"/>
</dbReference>
<dbReference type="InterPro" id="IPR002125">
    <property type="entry name" value="CMP_dCMP_dom"/>
</dbReference>
<feature type="domain" description="CMP/dCMP-type deaminase" evidence="4">
    <location>
        <begin position="166"/>
        <end position="319"/>
    </location>
</feature>
<keyword evidence="6" id="KW-1185">Reference proteome</keyword>
<evidence type="ECO:0000256" key="1">
    <source>
        <dbReference type="ARBA" id="ARBA00022694"/>
    </source>
</evidence>
<reference evidence="5 6" key="1">
    <citation type="submission" date="2017-12" db="EMBL/GenBank/DDBJ databases">
        <title>Hemimetabolous genomes reveal molecular basis of termite eusociality.</title>
        <authorList>
            <person name="Harrison M.C."/>
            <person name="Jongepier E."/>
            <person name="Robertson H.M."/>
            <person name="Arning N."/>
            <person name="Bitard-Feildel T."/>
            <person name="Chao H."/>
            <person name="Childers C.P."/>
            <person name="Dinh H."/>
            <person name="Doddapaneni H."/>
            <person name="Dugan S."/>
            <person name="Gowin J."/>
            <person name="Greiner C."/>
            <person name="Han Y."/>
            <person name="Hu H."/>
            <person name="Hughes D.S.T."/>
            <person name="Huylmans A.-K."/>
            <person name="Kemena C."/>
            <person name="Kremer L.P.M."/>
            <person name="Lee S.L."/>
            <person name="Lopez-Ezquerra A."/>
            <person name="Mallet L."/>
            <person name="Monroy-Kuhn J.M."/>
            <person name="Moser A."/>
            <person name="Murali S.C."/>
            <person name="Muzny D.M."/>
            <person name="Otani S."/>
            <person name="Piulachs M.-D."/>
            <person name="Poelchau M."/>
            <person name="Qu J."/>
            <person name="Schaub F."/>
            <person name="Wada-Katsumata A."/>
            <person name="Worley K.C."/>
            <person name="Xie Q."/>
            <person name="Ylla G."/>
            <person name="Poulsen M."/>
            <person name="Gibbs R.A."/>
            <person name="Schal C."/>
            <person name="Richards S."/>
            <person name="Belles X."/>
            <person name="Korb J."/>
            <person name="Bornberg-Bauer E."/>
        </authorList>
    </citation>
    <scope>NUCLEOTIDE SEQUENCE [LARGE SCALE GENOMIC DNA]</scope>
    <source>
        <tissue evidence="5">Whole body</tissue>
    </source>
</reference>
<dbReference type="EMBL" id="NEVH01019077">
    <property type="protein sequence ID" value="PNF22888.1"/>
    <property type="molecule type" value="Genomic_DNA"/>
</dbReference>
<organism evidence="5 6">
    <name type="scientific">Cryptotermes secundus</name>
    <dbReference type="NCBI Taxonomy" id="105785"/>
    <lineage>
        <taxon>Eukaryota</taxon>
        <taxon>Metazoa</taxon>
        <taxon>Ecdysozoa</taxon>
        <taxon>Arthropoda</taxon>
        <taxon>Hexapoda</taxon>
        <taxon>Insecta</taxon>
        <taxon>Pterygota</taxon>
        <taxon>Neoptera</taxon>
        <taxon>Polyneoptera</taxon>
        <taxon>Dictyoptera</taxon>
        <taxon>Blattodea</taxon>
        <taxon>Blattoidea</taxon>
        <taxon>Termitoidae</taxon>
        <taxon>Kalotermitidae</taxon>
        <taxon>Cryptotermitinae</taxon>
        <taxon>Cryptotermes</taxon>
    </lineage>
</organism>